<dbReference type="InterPro" id="IPR050487">
    <property type="entry name" value="FtsQ_DivIB"/>
</dbReference>
<organism evidence="11 12">
    <name type="scientific">Pseudonocardia bannensis</name>
    <dbReference type="NCBI Taxonomy" id="630973"/>
    <lineage>
        <taxon>Bacteria</taxon>
        <taxon>Bacillati</taxon>
        <taxon>Actinomycetota</taxon>
        <taxon>Actinomycetes</taxon>
        <taxon>Pseudonocardiales</taxon>
        <taxon>Pseudonocardiaceae</taxon>
        <taxon>Pseudonocardia</taxon>
    </lineage>
</organism>
<dbReference type="GO" id="GO:0032153">
    <property type="term" value="C:cell division site"/>
    <property type="evidence" value="ECO:0007669"/>
    <property type="project" value="UniProtKB-UniRule"/>
</dbReference>
<dbReference type="EMBL" id="JAAXKZ010000066">
    <property type="protein sequence ID" value="NMH93376.1"/>
    <property type="molecule type" value="Genomic_DNA"/>
</dbReference>
<comment type="caution">
    <text evidence="11">The sequence shown here is derived from an EMBL/GenBank/DDBJ whole genome shotgun (WGS) entry which is preliminary data.</text>
</comment>
<evidence type="ECO:0000256" key="9">
    <source>
        <dbReference type="SAM" id="MobiDB-lite"/>
    </source>
</evidence>
<keyword evidence="12" id="KW-1185">Reference proteome</keyword>
<keyword evidence="3 8" id="KW-0132">Cell division</keyword>
<keyword evidence="7 8" id="KW-0131">Cell cycle</keyword>
<dbReference type="PROSITE" id="PS51779">
    <property type="entry name" value="POTRA"/>
    <property type="match status" value="1"/>
</dbReference>
<dbReference type="InterPro" id="IPR005548">
    <property type="entry name" value="Cell_div_FtsQ/DivIB_C"/>
</dbReference>
<evidence type="ECO:0000313" key="12">
    <source>
        <dbReference type="Proteomes" id="UP000586918"/>
    </source>
</evidence>
<feature type="region of interest" description="Disordered" evidence="9">
    <location>
        <begin position="1"/>
        <end position="65"/>
    </location>
</feature>
<dbReference type="Gene3D" id="3.10.20.310">
    <property type="entry name" value="membrane protein fhac"/>
    <property type="match status" value="1"/>
</dbReference>
<dbReference type="Pfam" id="PF08478">
    <property type="entry name" value="POTRA_1"/>
    <property type="match status" value="1"/>
</dbReference>
<feature type="transmembrane region" description="Helical" evidence="8">
    <location>
        <begin position="71"/>
        <end position="92"/>
    </location>
</feature>
<evidence type="ECO:0000256" key="4">
    <source>
        <dbReference type="ARBA" id="ARBA00022692"/>
    </source>
</evidence>
<feature type="compositionally biased region" description="Basic and acidic residues" evidence="9">
    <location>
        <begin position="22"/>
        <end position="31"/>
    </location>
</feature>
<dbReference type="PANTHER" id="PTHR37820:SF1">
    <property type="entry name" value="CELL DIVISION PROTEIN FTSQ"/>
    <property type="match status" value="1"/>
</dbReference>
<keyword evidence="2 8" id="KW-1003">Cell membrane</keyword>
<dbReference type="AlphaFoldDB" id="A0A848DLJ1"/>
<sequence>MIRPSPRSTASRTARTVRRRPARGEAGDAAKRARGRAAAAGRARAGGETTAGRRPPRRPGPAPHHLRRRRLALLAVVVVLLAGMGVTVRVLLYDSGLADVEQVEVTGALTLPVPDVLAAAAVEPGSPLAAVDVVAVADRVAALPGVARVDVSRNWPHTVAIAVTERVAVALAGTAQGLFLVDDTGVAFRPAPEVPPQLPRLGVGSVGPDDPGTTAALDVLAALPEPVRSQVQTIDVTGPVVAGGSPSLELGLTDGRRVRWGSPDRSDRKAAVLVPLLTQEGAVYDVASPELPTVRR</sequence>
<evidence type="ECO:0000256" key="2">
    <source>
        <dbReference type="ARBA" id="ARBA00022475"/>
    </source>
</evidence>
<keyword evidence="4 8" id="KW-0812">Transmembrane</keyword>
<protein>
    <recommendedName>
        <fullName evidence="8">Cell division protein FtsQ</fullName>
    </recommendedName>
</protein>
<dbReference type="RefSeq" id="WP_169414075.1">
    <property type="nucleotide sequence ID" value="NZ_JAAXKZ010000066.1"/>
</dbReference>
<dbReference type="HAMAP" id="MF_00911">
    <property type="entry name" value="FtsQ_subfam"/>
    <property type="match status" value="1"/>
</dbReference>
<evidence type="ECO:0000256" key="6">
    <source>
        <dbReference type="ARBA" id="ARBA00023136"/>
    </source>
</evidence>
<evidence type="ECO:0000256" key="8">
    <source>
        <dbReference type="HAMAP-Rule" id="MF_00911"/>
    </source>
</evidence>
<name>A0A848DLJ1_9PSEU</name>
<feature type="compositionally biased region" description="Low complexity" evidence="9">
    <location>
        <begin position="36"/>
        <end position="53"/>
    </location>
</feature>
<evidence type="ECO:0000256" key="5">
    <source>
        <dbReference type="ARBA" id="ARBA00022989"/>
    </source>
</evidence>
<dbReference type="GO" id="GO:0043093">
    <property type="term" value="P:FtsZ-dependent cytokinesis"/>
    <property type="evidence" value="ECO:0007669"/>
    <property type="project" value="UniProtKB-UniRule"/>
</dbReference>
<evidence type="ECO:0000256" key="7">
    <source>
        <dbReference type="ARBA" id="ARBA00023306"/>
    </source>
</evidence>
<gene>
    <name evidence="8" type="primary">ftsQ</name>
    <name evidence="11" type="ORF">HF519_17705</name>
</gene>
<comment type="subcellular location">
    <subcellularLocation>
        <location evidence="8">Cell membrane</location>
        <topology evidence="8">Single-pass type II membrane protein</topology>
    </subcellularLocation>
    <subcellularLocation>
        <location evidence="1">Membrane</location>
    </subcellularLocation>
    <text evidence="8">Localizes to the division septum.</text>
</comment>
<dbReference type="InterPro" id="IPR013685">
    <property type="entry name" value="POTRA_FtsQ_type"/>
</dbReference>
<comment type="similarity">
    <text evidence="8">Belongs to the FtsQ/DivIB family. FtsQ subfamily.</text>
</comment>
<dbReference type="Pfam" id="PF03799">
    <property type="entry name" value="FtsQ_DivIB_C"/>
    <property type="match status" value="1"/>
</dbReference>
<proteinExistence type="inferred from homology"/>
<dbReference type="InterPro" id="IPR026579">
    <property type="entry name" value="FtsQ"/>
</dbReference>
<reference evidence="11 12" key="1">
    <citation type="submission" date="2020-04" db="EMBL/GenBank/DDBJ databases">
        <authorList>
            <person name="Klaysubun C."/>
            <person name="Duangmal K."/>
            <person name="Lipun K."/>
        </authorList>
    </citation>
    <scope>NUCLEOTIDE SEQUENCE [LARGE SCALE GENOMIC DNA]</scope>
    <source>
        <strain evidence="11 12">DSM 45300</strain>
    </source>
</reference>
<dbReference type="Proteomes" id="UP000586918">
    <property type="component" value="Unassembled WGS sequence"/>
</dbReference>
<evidence type="ECO:0000256" key="3">
    <source>
        <dbReference type="ARBA" id="ARBA00022618"/>
    </source>
</evidence>
<evidence type="ECO:0000256" key="1">
    <source>
        <dbReference type="ARBA" id="ARBA00004370"/>
    </source>
</evidence>
<evidence type="ECO:0000259" key="10">
    <source>
        <dbReference type="PROSITE" id="PS51779"/>
    </source>
</evidence>
<accession>A0A848DLJ1</accession>
<feature type="domain" description="POTRA" evidence="10">
    <location>
        <begin position="98"/>
        <end position="166"/>
    </location>
</feature>
<feature type="compositionally biased region" description="Low complexity" evidence="9">
    <location>
        <begin position="1"/>
        <end position="14"/>
    </location>
</feature>
<dbReference type="PANTHER" id="PTHR37820">
    <property type="entry name" value="CELL DIVISION PROTEIN DIVIB"/>
    <property type="match status" value="1"/>
</dbReference>
<dbReference type="GO" id="GO:0005886">
    <property type="term" value="C:plasma membrane"/>
    <property type="evidence" value="ECO:0007669"/>
    <property type="project" value="UniProtKB-SubCell"/>
</dbReference>
<keyword evidence="6 8" id="KW-0472">Membrane</keyword>
<dbReference type="InterPro" id="IPR034746">
    <property type="entry name" value="POTRA"/>
</dbReference>
<keyword evidence="5 8" id="KW-1133">Transmembrane helix</keyword>
<evidence type="ECO:0000313" key="11">
    <source>
        <dbReference type="EMBL" id="NMH93376.1"/>
    </source>
</evidence>
<dbReference type="GO" id="GO:0090529">
    <property type="term" value="P:cell septum assembly"/>
    <property type="evidence" value="ECO:0007669"/>
    <property type="project" value="InterPro"/>
</dbReference>
<comment type="function">
    <text evidence="8">Essential cell division protein.</text>
</comment>